<keyword evidence="1" id="KW-0732">Signal</keyword>
<dbReference type="InterPro" id="IPR052897">
    <property type="entry name" value="Sec-Metab_Biosynth_Hydrolase"/>
</dbReference>
<dbReference type="InterPro" id="IPR029058">
    <property type="entry name" value="AB_hydrolase_fold"/>
</dbReference>
<dbReference type="Pfam" id="PF12697">
    <property type="entry name" value="Abhydrolase_6"/>
    <property type="match status" value="1"/>
</dbReference>
<protein>
    <recommendedName>
        <fullName evidence="2">AB hydrolase-1 domain-containing protein</fullName>
    </recommendedName>
</protein>
<dbReference type="Proteomes" id="UP000249393">
    <property type="component" value="Unassembled WGS sequence"/>
</dbReference>
<dbReference type="SUPFAM" id="SSF53474">
    <property type="entry name" value="alpha/beta-Hydrolases"/>
    <property type="match status" value="1"/>
</dbReference>
<reference evidence="3 4" key="1">
    <citation type="submission" date="2017-08" db="EMBL/GenBank/DDBJ databases">
        <title>Infants hospitalized years apart are colonized by the same room-sourced microbial strains.</title>
        <authorList>
            <person name="Brooks B."/>
            <person name="Olm M.R."/>
            <person name="Firek B.A."/>
            <person name="Baker R."/>
            <person name="Thomas B.C."/>
            <person name="Morowitz M.J."/>
            <person name="Banfield J.F."/>
        </authorList>
    </citation>
    <scope>NUCLEOTIDE SEQUENCE [LARGE SCALE GENOMIC DNA]</scope>
    <source>
        <strain evidence="3">S2_003_000_R2_4</strain>
    </source>
</reference>
<evidence type="ECO:0000313" key="3">
    <source>
        <dbReference type="EMBL" id="PZR33991.1"/>
    </source>
</evidence>
<evidence type="ECO:0000256" key="1">
    <source>
        <dbReference type="SAM" id="SignalP"/>
    </source>
</evidence>
<dbReference type="RefSeq" id="WP_304277815.1">
    <property type="nucleotide sequence ID" value="NZ_QFQZ01000033.1"/>
</dbReference>
<dbReference type="AlphaFoldDB" id="A0A2W5XA27"/>
<name>A0A2W5XA27_9CAUL</name>
<proteinExistence type="predicted"/>
<feature type="signal peptide" evidence="1">
    <location>
        <begin position="1"/>
        <end position="33"/>
    </location>
</feature>
<accession>A0A2W5XA27</accession>
<organism evidence="3 4">
    <name type="scientific">Caulobacter segnis</name>
    <dbReference type="NCBI Taxonomy" id="88688"/>
    <lineage>
        <taxon>Bacteria</taxon>
        <taxon>Pseudomonadati</taxon>
        <taxon>Pseudomonadota</taxon>
        <taxon>Alphaproteobacteria</taxon>
        <taxon>Caulobacterales</taxon>
        <taxon>Caulobacteraceae</taxon>
        <taxon>Caulobacter</taxon>
    </lineage>
</organism>
<comment type="caution">
    <text evidence="3">The sequence shown here is derived from an EMBL/GenBank/DDBJ whole genome shotgun (WGS) entry which is preliminary data.</text>
</comment>
<feature type="chain" id="PRO_5015851870" description="AB hydrolase-1 domain-containing protein" evidence="1">
    <location>
        <begin position="34"/>
        <end position="273"/>
    </location>
</feature>
<dbReference type="EMBL" id="QFQZ01000033">
    <property type="protein sequence ID" value="PZR33991.1"/>
    <property type="molecule type" value="Genomic_DNA"/>
</dbReference>
<gene>
    <name evidence="3" type="ORF">DI526_11570</name>
</gene>
<dbReference type="PANTHER" id="PTHR37017:SF11">
    <property type="entry name" value="ESTERASE_LIPASE_THIOESTERASE DOMAIN-CONTAINING PROTEIN"/>
    <property type="match status" value="1"/>
</dbReference>
<evidence type="ECO:0000313" key="4">
    <source>
        <dbReference type="Proteomes" id="UP000249393"/>
    </source>
</evidence>
<sequence>MSKLKTFAFNTAVSALIVAGGLFAAAPTRAAFAAPAAAEAASGPVTVILVHGAWADGSSWSKVIPLLQAKGVRVLSVQNPLTSLADDVAAAKRAIAYAKGPVVLVGHSWGGSVITQAGDDPKVKALVYVAAFANSEGQSGYDLISAYPKQPVLDQVIDDGQGFLYLSEKGIAEDVGQDLPKAEAKVLAATQGALGAGAFGDKVSIAAWKTRPSWYVVATNDRALSPALQRDLAKKLNAKTKVVPSSHYAILSHPAEVAAVIEEAVRSVQPQGR</sequence>
<dbReference type="PANTHER" id="PTHR37017">
    <property type="entry name" value="AB HYDROLASE-1 DOMAIN-CONTAINING PROTEIN-RELATED"/>
    <property type="match status" value="1"/>
</dbReference>
<dbReference type="Gene3D" id="3.40.50.1820">
    <property type="entry name" value="alpha/beta hydrolase"/>
    <property type="match status" value="1"/>
</dbReference>
<dbReference type="InterPro" id="IPR000073">
    <property type="entry name" value="AB_hydrolase_1"/>
</dbReference>
<evidence type="ECO:0000259" key="2">
    <source>
        <dbReference type="Pfam" id="PF12697"/>
    </source>
</evidence>
<feature type="domain" description="AB hydrolase-1" evidence="2">
    <location>
        <begin position="47"/>
        <end position="260"/>
    </location>
</feature>